<accession>A0AAV1JG27</accession>
<comment type="similarity">
    <text evidence="2">Belongs to the eukaryotic RPA49/POLR1E RNA polymerase subunit family.</text>
</comment>
<dbReference type="AlphaFoldDB" id="A0AAV1JG27"/>
<dbReference type="PANTHER" id="PTHR14440">
    <property type="entry name" value="DNA-DIRECTED RNA POLYMERASE I SUBUNIT RPA49"/>
    <property type="match status" value="1"/>
</dbReference>
<comment type="caution">
    <text evidence="6">The sequence shown here is derived from an EMBL/GenBank/DDBJ whole genome shotgun (WGS) entry which is preliminary data.</text>
</comment>
<dbReference type="Proteomes" id="UP001497472">
    <property type="component" value="Unassembled WGS sequence"/>
</dbReference>
<proteinExistence type="inferred from homology"/>
<reference evidence="6 7" key="1">
    <citation type="submission" date="2023-11" db="EMBL/GenBank/DDBJ databases">
        <authorList>
            <person name="Okamura Y."/>
        </authorList>
    </citation>
    <scope>NUCLEOTIDE SEQUENCE [LARGE SCALE GENOMIC DNA]</scope>
</reference>
<keyword evidence="7" id="KW-1185">Reference proteome</keyword>
<dbReference type="GO" id="GO:0003677">
    <property type="term" value="F:DNA binding"/>
    <property type="evidence" value="ECO:0007669"/>
    <property type="project" value="InterPro"/>
</dbReference>
<name>A0AAV1JG27_9NEOP</name>
<keyword evidence="3" id="KW-0240">DNA-directed RNA polymerase</keyword>
<dbReference type="GO" id="GO:0005730">
    <property type="term" value="C:nucleolus"/>
    <property type="evidence" value="ECO:0007669"/>
    <property type="project" value="UniProtKB-SubCell"/>
</dbReference>
<dbReference type="EMBL" id="CAVLEF010000010">
    <property type="protein sequence ID" value="CAK1547901.1"/>
    <property type="molecule type" value="Genomic_DNA"/>
</dbReference>
<dbReference type="Pfam" id="PF06870">
    <property type="entry name" value="RNA_pol_I_A49"/>
    <property type="match status" value="1"/>
</dbReference>
<sequence length="291" mass="32747">MTEIEIDAVYPKRSAYPMLVNFQNGYVTDGFRDIECSLYNNDDNSKKTLVSLLDDIVYTGEEEDEPIGRTLLVARDRNTGKVRIIEPGYVELKPVIKNDLNSSQLLETSGLELSRKFGSKKQKKKMEQREKLKMNVETVAKQVEKTTANISVDQLDLSAYNNASVGDDFYIPPINREASCVEDIYSIEKIISNDIMEAIESEIEGKDLSEDIHPSIQSIIDKNPKKTLQTVFGLYASCLAKYYTTVMRDLNCATKPAIINWEHVVVISFKIGREVCSTHAVSSRNATPITS</sequence>
<gene>
    <name evidence="6" type="ORF">LNINA_LOCUS7339</name>
</gene>
<comment type="subcellular location">
    <subcellularLocation>
        <location evidence="1">Nucleus</location>
        <location evidence="1">Nucleolus</location>
    </subcellularLocation>
</comment>
<evidence type="ECO:0000256" key="1">
    <source>
        <dbReference type="ARBA" id="ARBA00004604"/>
    </source>
</evidence>
<dbReference type="GO" id="GO:0006351">
    <property type="term" value="P:DNA-templated transcription"/>
    <property type="evidence" value="ECO:0007669"/>
    <property type="project" value="InterPro"/>
</dbReference>
<keyword evidence="4" id="KW-0804">Transcription</keyword>
<evidence type="ECO:0000256" key="3">
    <source>
        <dbReference type="ARBA" id="ARBA00022478"/>
    </source>
</evidence>
<keyword evidence="5" id="KW-0539">Nucleus</keyword>
<dbReference type="GO" id="GO:0000428">
    <property type="term" value="C:DNA-directed RNA polymerase complex"/>
    <property type="evidence" value="ECO:0007669"/>
    <property type="project" value="UniProtKB-KW"/>
</dbReference>
<evidence type="ECO:0000256" key="5">
    <source>
        <dbReference type="ARBA" id="ARBA00023242"/>
    </source>
</evidence>
<protein>
    <submittedName>
        <fullName evidence="6">Uncharacterized protein</fullName>
    </submittedName>
</protein>
<evidence type="ECO:0000256" key="4">
    <source>
        <dbReference type="ARBA" id="ARBA00023163"/>
    </source>
</evidence>
<evidence type="ECO:0000313" key="7">
    <source>
        <dbReference type="Proteomes" id="UP001497472"/>
    </source>
</evidence>
<organism evidence="6 7">
    <name type="scientific">Leptosia nina</name>
    <dbReference type="NCBI Taxonomy" id="320188"/>
    <lineage>
        <taxon>Eukaryota</taxon>
        <taxon>Metazoa</taxon>
        <taxon>Ecdysozoa</taxon>
        <taxon>Arthropoda</taxon>
        <taxon>Hexapoda</taxon>
        <taxon>Insecta</taxon>
        <taxon>Pterygota</taxon>
        <taxon>Neoptera</taxon>
        <taxon>Endopterygota</taxon>
        <taxon>Lepidoptera</taxon>
        <taxon>Glossata</taxon>
        <taxon>Ditrysia</taxon>
        <taxon>Papilionoidea</taxon>
        <taxon>Pieridae</taxon>
        <taxon>Pierinae</taxon>
        <taxon>Leptosia</taxon>
    </lineage>
</organism>
<evidence type="ECO:0000256" key="2">
    <source>
        <dbReference type="ARBA" id="ARBA00009430"/>
    </source>
</evidence>
<dbReference type="InterPro" id="IPR009668">
    <property type="entry name" value="RNA_pol-assoc_fac_A49-like"/>
</dbReference>
<evidence type="ECO:0000313" key="6">
    <source>
        <dbReference type="EMBL" id="CAK1547901.1"/>
    </source>
</evidence>